<keyword evidence="1" id="KW-0472">Membrane</keyword>
<comment type="caution">
    <text evidence="2">The sequence shown here is derived from an EMBL/GenBank/DDBJ whole genome shotgun (WGS) entry which is preliminary data.</text>
</comment>
<sequence length="145" mass="15977">MNQPAPPRRHSAAYRYLLVGVLGLLVGLVATIMVARAIQARQDPFPDALMHVINRQVQLLHDAQAQNRCSLADSVPRLQTLRSLSNDVDLAFPTLKDSQGFQQHASRLRATLNQALAAPPADCIAMGELVEKIQSDCQACHQDFR</sequence>
<dbReference type="SUPFAM" id="SSF47175">
    <property type="entry name" value="Cytochromes"/>
    <property type="match status" value="1"/>
</dbReference>
<dbReference type="Gene3D" id="1.20.120.10">
    <property type="entry name" value="Cytochrome c/b562"/>
    <property type="match status" value="1"/>
</dbReference>
<accession>A0ABW7CWC8</accession>
<dbReference type="PROSITE" id="PS51009">
    <property type="entry name" value="CYTCII"/>
    <property type="match status" value="1"/>
</dbReference>
<evidence type="ECO:0008006" key="4">
    <source>
        <dbReference type="Google" id="ProtNLM"/>
    </source>
</evidence>
<dbReference type="InterPro" id="IPR010980">
    <property type="entry name" value="Cyt_c/b562"/>
</dbReference>
<name>A0ABW7CWC8_9GAMM</name>
<feature type="transmembrane region" description="Helical" evidence="1">
    <location>
        <begin position="12"/>
        <end position="35"/>
    </location>
</feature>
<keyword evidence="1" id="KW-1133">Transmembrane helix</keyword>
<dbReference type="Proteomes" id="UP001605261">
    <property type="component" value="Unassembled WGS sequence"/>
</dbReference>
<protein>
    <recommendedName>
        <fullName evidence="4">Cytochrome c</fullName>
    </recommendedName>
</protein>
<keyword evidence="3" id="KW-1185">Reference proteome</keyword>
<dbReference type="EMBL" id="JBHGCJ010000004">
    <property type="protein sequence ID" value="MFG6109089.1"/>
    <property type="molecule type" value="Genomic_DNA"/>
</dbReference>
<keyword evidence="1" id="KW-0812">Transmembrane</keyword>
<evidence type="ECO:0000256" key="1">
    <source>
        <dbReference type="SAM" id="Phobius"/>
    </source>
</evidence>
<proteinExistence type="predicted"/>
<evidence type="ECO:0000313" key="2">
    <source>
        <dbReference type="EMBL" id="MFG6109089.1"/>
    </source>
</evidence>
<dbReference type="RefSeq" id="WP_394162606.1">
    <property type="nucleotide sequence ID" value="NZ_JBHGCJ010000004.1"/>
</dbReference>
<dbReference type="InterPro" id="IPR002321">
    <property type="entry name" value="Cyt_c_II"/>
</dbReference>
<gene>
    <name evidence="2" type="ORF">ACEU0G_003092</name>
</gene>
<organism evidence="2 3">
    <name type="scientific">Stenotrophomonas nematodicola</name>
    <dbReference type="NCBI Taxonomy" id="2656746"/>
    <lineage>
        <taxon>Bacteria</taxon>
        <taxon>Pseudomonadati</taxon>
        <taxon>Pseudomonadota</taxon>
        <taxon>Gammaproteobacteria</taxon>
        <taxon>Lysobacterales</taxon>
        <taxon>Lysobacteraceae</taxon>
        <taxon>Stenotrophomonas</taxon>
    </lineage>
</organism>
<reference evidence="2 3" key="1">
    <citation type="submission" date="2024-09" db="EMBL/GenBank/DDBJ databases">
        <authorList>
            <consortium name="All-Russian atlas of soil microorganisms"/>
            <consortium name="as a basis for the search for new antimicrobial producers and enzymes with unique properties"/>
            <person name="Sokolova E.A."/>
            <person name="Voronina E.N."/>
        </authorList>
    </citation>
    <scope>NUCLEOTIDE SEQUENCE [LARGE SCALE GENOMIC DNA]</scope>
    <source>
        <strain evidence="2 3">AF-22b-331.1</strain>
    </source>
</reference>
<evidence type="ECO:0000313" key="3">
    <source>
        <dbReference type="Proteomes" id="UP001605261"/>
    </source>
</evidence>